<dbReference type="CDD" id="cd17574">
    <property type="entry name" value="REC_OmpR"/>
    <property type="match status" value="1"/>
</dbReference>
<dbReference type="GO" id="GO:0043565">
    <property type="term" value="F:sequence-specific DNA binding"/>
    <property type="evidence" value="ECO:0007669"/>
    <property type="project" value="InterPro"/>
</dbReference>
<dbReference type="PRINTS" id="PR00344">
    <property type="entry name" value="BCTRLSENSOR"/>
</dbReference>
<dbReference type="PANTHER" id="PTHR43547">
    <property type="entry name" value="TWO-COMPONENT HISTIDINE KINASE"/>
    <property type="match status" value="1"/>
</dbReference>
<dbReference type="Gene3D" id="2.60.40.10">
    <property type="entry name" value="Immunoglobulins"/>
    <property type="match status" value="1"/>
</dbReference>
<evidence type="ECO:0000256" key="9">
    <source>
        <dbReference type="ARBA" id="ARBA00023015"/>
    </source>
</evidence>
<keyword evidence="5" id="KW-0547">Nucleotide-binding</keyword>
<dbReference type="InterPro" id="IPR018060">
    <property type="entry name" value="HTH_AraC"/>
</dbReference>
<accession>A0A1M6VJH6</accession>
<evidence type="ECO:0000256" key="3">
    <source>
        <dbReference type="ARBA" id="ARBA00022553"/>
    </source>
</evidence>
<dbReference type="CDD" id="cd00082">
    <property type="entry name" value="HisKA"/>
    <property type="match status" value="1"/>
</dbReference>
<dbReference type="PANTHER" id="PTHR43547:SF2">
    <property type="entry name" value="HYBRID SIGNAL TRANSDUCTION HISTIDINE KINASE C"/>
    <property type="match status" value="1"/>
</dbReference>
<dbReference type="PROSITE" id="PS01124">
    <property type="entry name" value="HTH_ARAC_FAMILY_2"/>
    <property type="match status" value="1"/>
</dbReference>
<dbReference type="InterPro" id="IPR036097">
    <property type="entry name" value="HisK_dim/P_sf"/>
</dbReference>
<evidence type="ECO:0000256" key="1">
    <source>
        <dbReference type="ARBA" id="ARBA00000085"/>
    </source>
</evidence>
<name>A0A1M6VJH6_REIAG</name>
<evidence type="ECO:0000256" key="8">
    <source>
        <dbReference type="ARBA" id="ARBA00023012"/>
    </source>
</evidence>
<keyword evidence="9" id="KW-0805">Transcription regulation</keyword>
<evidence type="ECO:0000259" key="14">
    <source>
        <dbReference type="PROSITE" id="PS50110"/>
    </source>
</evidence>
<evidence type="ECO:0000256" key="4">
    <source>
        <dbReference type="ARBA" id="ARBA00022679"/>
    </source>
</evidence>
<protein>
    <recommendedName>
        <fullName evidence="2">histidine kinase</fullName>
        <ecNumber evidence="2">2.7.13.3</ecNumber>
    </recommendedName>
</protein>
<dbReference type="Pfam" id="PF07495">
    <property type="entry name" value="Y_Y_Y"/>
    <property type="match status" value="1"/>
</dbReference>
<dbReference type="SMART" id="SM00387">
    <property type="entry name" value="HATPase_c"/>
    <property type="match status" value="1"/>
</dbReference>
<dbReference type="Gene3D" id="3.30.565.10">
    <property type="entry name" value="Histidine kinase-like ATPase, C-terminal domain"/>
    <property type="match status" value="1"/>
</dbReference>
<evidence type="ECO:0000313" key="15">
    <source>
        <dbReference type="EMBL" id="SHK81511.1"/>
    </source>
</evidence>
<dbReference type="FunFam" id="1.10.287.130:FF:000045">
    <property type="entry name" value="Two-component system sensor histidine kinase/response regulator"/>
    <property type="match status" value="1"/>
</dbReference>
<dbReference type="InterPro" id="IPR011006">
    <property type="entry name" value="CheY-like_superfamily"/>
</dbReference>
<dbReference type="InterPro" id="IPR011123">
    <property type="entry name" value="Y_Y_Y"/>
</dbReference>
<dbReference type="GO" id="GO:0003700">
    <property type="term" value="F:DNA-binding transcription factor activity"/>
    <property type="evidence" value="ECO:0007669"/>
    <property type="project" value="InterPro"/>
</dbReference>
<evidence type="ECO:0000256" key="11">
    <source>
        <dbReference type="PROSITE-ProRule" id="PRU00169"/>
    </source>
</evidence>
<evidence type="ECO:0000256" key="10">
    <source>
        <dbReference type="ARBA" id="ARBA00023163"/>
    </source>
</evidence>
<dbReference type="InterPro" id="IPR011110">
    <property type="entry name" value="Reg_prop"/>
</dbReference>
<evidence type="ECO:0000256" key="2">
    <source>
        <dbReference type="ARBA" id="ARBA00012438"/>
    </source>
</evidence>
<evidence type="ECO:0000256" key="6">
    <source>
        <dbReference type="ARBA" id="ARBA00022777"/>
    </source>
</evidence>
<dbReference type="PROSITE" id="PS50110">
    <property type="entry name" value="RESPONSE_REGULATORY"/>
    <property type="match status" value="1"/>
</dbReference>
<keyword evidence="6 15" id="KW-0418">Kinase</keyword>
<keyword evidence="8" id="KW-0902">Two-component regulatory system</keyword>
<dbReference type="InterPro" id="IPR015943">
    <property type="entry name" value="WD40/YVTN_repeat-like_dom_sf"/>
</dbReference>
<keyword evidence="16" id="KW-1185">Reference proteome</keyword>
<dbReference type="SMART" id="SM00342">
    <property type="entry name" value="HTH_ARAC"/>
    <property type="match status" value="1"/>
</dbReference>
<dbReference type="SMART" id="SM00388">
    <property type="entry name" value="HisKA"/>
    <property type="match status" value="1"/>
</dbReference>
<dbReference type="Pfam" id="PF02518">
    <property type="entry name" value="HATPase_c"/>
    <property type="match status" value="1"/>
</dbReference>
<dbReference type="InterPro" id="IPR003594">
    <property type="entry name" value="HATPase_dom"/>
</dbReference>
<dbReference type="FunFam" id="3.30.565.10:FF:000037">
    <property type="entry name" value="Hybrid sensor histidine kinase/response regulator"/>
    <property type="match status" value="1"/>
</dbReference>
<dbReference type="Proteomes" id="UP000184474">
    <property type="component" value="Unassembled WGS sequence"/>
</dbReference>
<dbReference type="SMART" id="SM00448">
    <property type="entry name" value="REC"/>
    <property type="match status" value="1"/>
</dbReference>
<dbReference type="InterPro" id="IPR036890">
    <property type="entry name" value="HATPase_C_sf"/>
</dbReference>
<feature type="domain" description="Histidine kinase" evidence="13">
    <location>
        <begin position="842"/>
        <end position="1064"/>
    </location>
</feature>
<dbReference type="SUPFAM" id="SSF52172">
    <property type="entry name" value="CheY-like"/>
    <property type="match status" value="1"/>
</dbReference>
<dbReference type="EMBL" id="FRAA01000009">
    <property type="protein sequence ID" value="SHK81511.1"/>
    <property type="molecule type" value="Genomic_DNA"/>
</dbReference>
<keyword evidence="10" id="KW-0804">Transcription</keyword>
<dbReference type="InterPro" id="IPR003961">
    <property type="entry name" value="FN3_dom"/>
</dbReference>
<dbReference type="Pfam" id="PF00512">
    <property type="entry name" value="HisKA"/>
    <property type="match status" value="1"/>
</dbReference>
<evidence type="ECO:0000256" key="7">
    <source>
        <dbReference type="ARBA" id="ARBA00022840"/>
    </source>
</evidence>
<organism evidence="15 16">
    <name type="scientific">Reichenbachiella agariperforans</name>
    <dbReference type="NCBI Taxonomy" id="156994"/>
    <lineage>
        <taxon>Bacteria</taxon>
        <taxon>Pseudomonadati</taxon>
        <taxon>Bacteroidota</taxon>
        <taxon>Cytophagia</taxon>
        <taxon>Cytophagales</taxon>
        <taxon>Reichenbachiellaceae</taxon>
        <taxon>Reichenbachiella</taxon>
    </lineage>
</organism>
<dbReference type="GO" id="GO:0005524">
    <property type="term" value="F:ATP binding"/>
    <property type="evidence" value="ECO:0007669"/>
    <property type="project" value="UniProtKB-KW"/>
</dbReference>
<dbReference type="SUPFAM" id="SSF47384">
    <property type="entry name" value="Homodimeric domain of signal transducing histidine kinase"/>
    <property type="match status" value="1"/>
</dbReference>
<reference evidence="16" key="1">
    <citation type="submission" date="2016-11" db="EMBL/GenBank/DDBJ databases">
        <authorList>
            <person name="Varghese N."/>
            <person name="Submissions S."/>
        </authorList>
    </citation>
    <scope>NUCLEOTIDE SEQUENCE [LARGE SCALE GENOMIC DNA]</scope>
    <source>
        <strain evidence="16">DSM 26134</strain>
    </source>
</reference>
<dbReference type="FunFam" id="3.40.50.2300:FF:000138">
    <property type="entry name" value="Two-component system sensor histidine kinase/response regulator"/>
    <property type="match status" value="1"/>
</dbReference>
<dbReference type="InterPro" id="IPR003661">
    <property type="entry name" value="HisK_dim/P_dom"/>
</dbReference>
<dbReference type="PROSITE" id="PS50109">
    <property type="entry name" value="HIS_KIN"/>
    <property type="match status" value="1"/>
</dbReference>
<evidence type="ECO:0000259" key="12">
    <source>
        <dbReference type="PROSITE" id="PS01124"/>
    </source>
</evidence>
<dbReference type="CDD" id="cd00063">
    <property type="entry name" value="FN3"/>
    <property type="match status" value="1"/>
</dbReference>
<dbReference type="Gene3D" id="1.10.287.130">
    <property type="match status" value="1"/>
</dbReference>
<dbReference type="Gene3D" id="2.130.10.10">
    <property type="entry name" value="YVTN repeat-like/Quinoprotein amine dehydrogenase"/>
    <property type="match status" value="2"/>
</dbReference>
<feature type="modified residue" description="4-aspartylphosphate" evidence="11">
    <location>
        <position position="1153"/>
    </location>
</feature>
<dbReference type="InterPro" id="IPR005467">
    <property type="entry name" value="His_kinase_dom"/>
</dbReference>
<keyword evidence="3 11" id="KW-0597">Phosphoprotein</keyword>
<dbReference type="InterPro" id="IPR009057">
    <property type="entry name" value="Homeodomain-like_sf"/>
</dbReference>
<keyword evidence="7" id="KW-0067">ATP-binding</keyword>
<dbReference type="STRING" id="156994.SAMN04488028_10973"/>
<evidence type="ECO:0000256" key="5">
    <source>
        <dbReference type="ARBA" id="ARBA00022741"/>
    </source>
</evidence>
<dbReference type="InterPro" id="IPR001789">
    <property type="entry name" value="Sig_transdc_resp-reg_receiver"/>
</dbReference>
<evidence type="ECO:0000313" key="16">
    <source>
        <dbReference type="Proteomes" id="UP000184474"/>
    </source>
</evidence>
<gene>
    <name evidence="15" type="ORF">SAMN04488028_10973</name>
</gene>
<keyword evidence="4" id="KW-0808">Transferase</keyword>
<dbReference type="Pfam" id="PF00072">
    <property type="entry name" value="Response_reg"/>
    <property type="match status" value="1"/>
</dbReference>
<evidence type="ECO:0000259" key="13">
    <source>
        <dbReference type="PROSITE" id="PS50109"/>
    </source>
</evidence>
<sequence length="1364" mass="155393">MISQTVMNRIFSHITRLFVTLFLFLVISPTYSQRAQLFTTDSELPSSLIFDLHQDNKGQIWMATEDGLCRYDGAKITTYKTNNSNILNNYSKFIFEDSKGHLFFGFFNGLQVYDHNTDRFTTIPLLLENGTPFYAHTMAILERKNGDILIGSSGLGIFKLNEDSTQLVGKQMPNLISGNLIRYLFEDQNQNLWIATNDEGLYKVTMDGRSFNYFASDSRDFKEVSAIVQNNKGQIFIGTTYNGFYEYLSQSDSFNHINSMPSNMPIVTLNIRKQDDKILIGTDGYGIKYFDPITRKISNLNFEISNLDLSKSKVHSILEDMSGNTWLGLFQKGVALIPSNENNFDYIGNQSIKSNLIGTKYIMSLWKDHAGDLWVGSDGDGVYKLSKDNNEQYTVSITYDSSPSTVLSVFEDSNHNLWLGSYGEGLYLYNRKSKVFEKFKLLLDHLSKPIENVTFITEDNHGKLWLGTLGGGIFSIQLNSMKVTQLSSFTPNPTNNDNSVLHNNWVSSLYTSRDDKLYIGTYDGVSCLDLNSGHFSLLNNIRDEFKGKIIYSLHEDSFGQMWFGTSQGLISFNPTTNELVSYTIEDGLPSNVICGIRANGDKLWISTNYGISQFDTSTGIFFNYYYNDGLQGNEFAKSCSFKDKKGNIYYGGINGITIFKPNEIKTKVREPEINITALYLGNQPVNTNTKSGSYQVTQQSILETNHIDLSHNDNSFTIEFTAMEFSNPQRINYYYSMDNSKWIGLQPGTNTVTFSNLSPGSYQFRVRSKDYNTLSEPKTLSIQIHPAWYLSGWAKILYSITTALILWIIYFLLRQRLEIRKKMKAQQQDQKINQAKLEFFINISHEIRTPITLIINPLRKLIKQDTDEKRHRDYFIMQRSAERILKLVNQLLDIRKIDKGQLKMKFQETDIIQFLQETSLIFDEQIHGKDIKFSINASKNTLVYLDPNHFDKVIQNILSNAIKYTPHQGEIDIYVKQGTDETHKPSYISIEVYDTGSGINEEEIERIFDRFYQSSDDKSSNPEGTGIGLHLTRSIVELHHGTIRAGLNPSGQGTSFLIHLPLGRQHLNEEEITESDSNKSNGNTPRYYIPIVPIVEQAKSKSKLNVLIVDDDDEIRNYLVSEFSEDYHTAASMNGEKAYAEILKKSPDLIISDVVMPKMDGVTLCKKIKHNVNVNHIPVILLTAKTTEEDKLRGLDTGADAYIAKPFNIDILKKTVANLIKNRQLLKNNYNGNQLQNDKIKKIEVQSTDDILMQKIMTVINENIANSELNVEMIASEIGFSRVHLHRKLKEITSQSARDLIKNTRLKQAGDLLNHKQISISEVAYATGFSSPAKFSTSFKEFYGIAPSRYVEQKQQDKKTRVQK</sequence>
<dbReference type="Gene3D" id="3.40.50.2300">
    <property type="match status" value="1"/>
</dbReference>
<dbReference type="SUPFAM" id="SSF63829">
    <property type="entry name" value="Calcium-dependent phosphotriesterase"/>
    <property type="match status" value="2"/>
</dbReference>
<dbReference type="InterPro" id="IPR004358">
    <property type="entry name" value="Sig_transdc_His_kin-like_C"/>
</dbReference>
<comment type="catalytic activity">
    <reaction evidence="1">
        <text>ATP + protein L-histidine = ADP + protein N-phospho-L-histidine.</text>
        <dbReference type="EC" id="2.7.13.3"/>
    </reaction>
</comment>
<dbReference type="Pfam" id="PF07494">
    <property type="entry name" value="Reg_prop"/>
    <property type="match status" value="2"/>
</dbReference>
<feature type="domain" description="HTH araC/xylS-type" evidence="12">
    <location>
        <begin position="1254"/>
        <end position="1353"/>
    </location>
</feature>
<dbReference type="SUPFAM" id="SSF46689">
    <property type="entry name" value="Homeodomain-like"/>
    <property type="match status" value="1"/>
</dbReference>
<dbReference type="InterPro" id="IPR013783">
    <property type="entry name" value="Ig-like_fold"/>
</dbReference>
<dbReference type="Gene3D" id="1.10.10.60">
    <property type="entry name" value="Homeodomain-like"/>
    <property type="match status" value="1"/>
</dbReference>
<feature type="domain" description="Response regulatory" evidence="14">
    <location>
        <begin position="1105"/>
        <end position="1220"/>
    </location>
</feature>
<dbReference type="GO" id="GO:0000155">
    <property type="term" value="F:phosphorelay sensor kinase activity"/>
    <property type="evidence" value="ECO:0007669"/>
    <property type="project" value="InterPro"/>
</dbReference>
<dbReference type="Pfam" id="PF12833">
    <property type="entry name" value="HTH_18"/>
    <property type="match status" value="1"/>
</dbReference>
<proteinExistence type="predicted"/>
<dbReference type="EC" id="2.7.13.3" evidence="2"/>
<dbReference type="SUPFAM" id="SSF55874">
    <property type="entry name" value="ATPase domain of HSP90 chaperone/DNA topoisomerase II/histidine kinase"/>
    <property type="match status" value="1"/>
</dbReference>